<sequence length="36" mass="4208">MWVNTEVRNTTSNDASGYGKRKSSDWYFPFGLYSEL</sequence>
<reference evidence="4 5" key="2">
    <citation type="submission" date="2015-03" db="EMBL/GenBank/DDBJ databases">
        <authorList>
            <consortium name="Pathogen Informatics"/>
        </authorList>
    </citation>
    <scope>NUCLEOTIDE SEQUENCE [LARGE SCALE GENOMIC DNA]</scope>
    <source>
        <strain evidence="4">K00500041</strain>
        <strain evidence="5">N09902308</strain>
    </source>
</reference>
<evidence type="ECO:0000256" key="1">
    <source>
        <dbReference type="SAM" id="MobiDB-lite"/>
    </source>
</evidence>
<name>A0A0T9BJX3_MYCTX</name>
<reference evidence="3" key="3">
    <citation type="submission" date="2015-03" db="EMBL/GenBank/DDBJ databases">
        <authorList>
            <consortium name="Pathogen Informatics"/>
            <person name="Murphy D."/>
        </authorList>
    </citation>
    <scope>NUCLEOTIDE SEQUENCE</scope>
    <source>
        <strain evidence="3">N09902308</strain>
    </source>
</reference>
<feature type="region of interest" description="Disordered" evidence="1">
    <location>
        <begin position="1"/>
        <end position="23"/>
    </location>
</feature>
<evidence type="ECO:0000313" key="2">
    <source>
        <dbReference type="EMBL" id="COV85082.1"/>
    </source>
</evidence>
<feature type="compositionally biased region" description="Polar residues" evidence="1">
    <location>
        <begin position="1"/>
        <end position="15"/>
    </location>
</feature>
<dbReference type="EMBL" id="CSAE01000221">
    <property type="protein sequence ID" value="COV85082.1"/>
    <property type="molecule type" value="Genomic_DNA"/>
</dbReference>
<dbReference type="Proteomes" id="UP000038802">
    <property type="component" value="Unassembled WGS sequence"/>
</dbReference>
<gene>
    <name evidence="2" type="ORF">ERS007703_02167</name>
    <name evidence="3" type="ORF">ERS007739_04592</name>
</gene>
<organism evidence="2 4">
    <name type="scientific">Mycobacterium tuberculosis</name>
    <dbReference type="NCBI Taxonomy" id="1773"/>
    <lineage>
        <taxon>Bacteria</taxon>
        <taxon>Bacillati</taxon>
        <taxon>Actinomycetota</taxon>
        <taxon>Actinomycetes</taxon>
        <taxon>Mycobacteriales</taxon>
        <taxon>Mycobacteriaceae</taxon>
        <taxon>Mycobacterium</taxon>
        <taxon>Mycobacterium tuberculosis complex</taxon>
    </lineage>
</organism>
<evidence type="ECO:0000313" key="5">
    <source>
        <dbReference type="Proteomes" id="UP000039021"/>
    </source>
</evidence>
<accession>A0A0T9BJX3</accession>
<dbReference type="Proteomes" id="UP000039021">
    <property type="component" value="Unassembled WGS sequence"/>
</dbReference>
<dbReference type="EMBL" id="CSBK01002955">
    <property type="protein sequence ID" value="CPA41877.1"/>
    <property type="molecule type" value="Genomic_DNA"/>
</dbReference>
<dbReference type="AlphaFoldDB" id="A0A0T9BJX3"/>
<reference evidence="2" key="1">
    <citation type="submission" date="2015-03" db="EMBL/GenBank/DDBJ databases">
        <authorList>
            <person name="Murphy D."/>
        </authorList>
    </citation>
    <scope>NUCLEOTIDE SEQUENCE [LARGE SCALE GENOMIC DNA]</scope>
    <source>
        <strain evidence="2">K00500041</strain>
    </source>
</reference>
<protein>
    <submittedName>
        <fullName evidence="2">Uncharacterized protein</fullName>
    </submittedName>
</protein>
<evidence type="ECO:0000313" key="4">
    <source>
        <dbReference type="Proteomes" id="UP000038802"/>
    </source>
</evidence>
<proteinExistence type="predicted"/>
<evidence type="ECO:0000313" key="3">
    <source>
        <dbReference type="EMBL" id="CPA41877.1"/>
    </source>
</evidence>